<dbReference type="PANTHER" id="PTHR43065">
    <property type="entry name" value="SENSOR HISTIDINE KINASE"/>
    <property type="match status" value="1"/>
</dbReference>
<dbReference type="InterPro" id="IPR036097">
    <property type="entry name" value="HisK_dim/P_sf"/>
</dbReference>
<accession>A0A2S7K0M3</accession>
<dbReference type="CDD" id="cd18161">
    <property type="entry name" value="REC_hyHK_blue-like"/>
    <property type="match status" value="1"/>
</dbReference>
<dbReference type="Gene3D" id="3.30.450.20">
    <property type="entry name" value="PAS domain"/>
    <property type="match status" value="3"/>
</dbReference>
<dbReference type="InterPro" id="IPR035965">
    <property type="entry name" value="PAS-like_dom_sf"/>
</dbReference>
<dbReference type="NCBIfam" id="TIGR00229">
    <property type="entry name" value="sensory_box"/>
    <property type="match status" value="3"/>
</dbReference>
<dbReference type="Proteomes" id="UP000239504">
    <property type="component" value="Unassembled WGS sequence"/>
</dbReference>
<dbReference type="InterPro" id="IPR000014">
    <property type="entry name" value="PAS"/>
</dbReference>
<feature type="domain" description="PAS" evidence="9">
    <location>
        <begin position="261"/>
        <end position="334"/>
    </location>
</feature>
<dbReference type="InterPro" id="IPR005467">
    <property type="entry name" value="His_kinase_dom"/>
</dbReference>
<dbReference type="Pfam" id="PF02518">
    <property type="entry name" value="HATPase_c"/>
    <property type="match status" value="1"/>
</dbReference>
<dbReference type="SMART" id="SM00091">
    <property type="entry name" value="PAS"/>
    <property type="match status" value="3"/>
</dbReference>
<dbReference type="Pfam" id="PF00072">
    <property type="entry name" value="Response_reg"/>
    <property type="match status" value="1"/>
</dbReference>
<dbReference type="EC" id="2.7.13.3" evidence="2"/>
<keyword evidence="5" id="KW-0418">Kinase</keyword>
<dbReference type="PRINTS" id="PR00344">
    <property type="entry name" value="BCTRLSENSOR"/>
</dbReference>
<feature type="domain" description="PAC" evidence="10">
    <location>
        <begin position="206"/>
        <end position="260"/>
    </location>
</feature>
<dbReference type="InterPro" id="IPR004358">
    <property type="entry name" value="Sig_transdc_His_kin-like_C"/>
</dbReference>
<dbReference type="InterPro" id="IPR001789">
    <property type="entry name" value="Sig_transdc_resp-reg_receiver"/>
</dbReference>
<name>A0A2S7K0M3_9PROT</name>
<dbReference type="Pfam" id="PF13426">
    <property type="entry name" value="PAS_9"/>
    <property type="match status" value="2"/>
</dbReference>
<dbReference type="InterPro" id="IPR003661">
    <property type="entry name" value="HisK_dim/P_dom"/>
</dbReference>
<dbReference type="SMART" id="SM00065">
    <property type="entry name" value="GAF"/>
    <property type="match status" value="1"/>
</dbReference>
<organism evidence="11 12">
    <name type="scientific">Hyphococcus luteus</name>
    <dbReference type="NCBI Taxonomy" id="2058213"/>
    <lineage>
        <taxon>Bacteria</taxon>
        <taxon>Pseudomonadati</taxon>
        <taxon>Pseudomonadota</taxon>
        <taxon>Alphaproteobacteria</taxon>
        <taxon>Parvularculales</taxon>
        <taxon>Parvularculaceae</taxon>
        <taxon>Hyphococcus</taxon>
    </lineage>
</organism>
<evidence type="ECO:0000256" key="5">
    <source>
        <dbReference type="ARBA" id="ARBA00022777"/>
    </source>
</evidence>
<dbReference type="AlphaFoldDB" id="A0A2S7K0M3"/>
<dbReference type="Pfam" id="PF13185">
    <property type="entry name" value="GAF_2"/>
    <property type="match status" value="1"/>
</dbReference>
<evidence type="ECO:0000313" key="12">
    <source>
        <dbReference type="Proteomes" id="UP000239504"/>
    </source>
</evidence>
<dbReference type="SUPFAM" id="SSF47384">
    <property type="entry name" value="Homodimeric domain of signal transducing histidine kinase"/>
    <property type="match status" value="1"/>
</dbReference>
<dbReference type="InterPro" id="IPR001610">
    <property type="entry name" value="PAC"/>
</dbReference>
<evidence type="ECO:0000259" key="8">
    <source>
        <dbReference type="PROSITE" id="PS50110"/>
    </source>
</evidence>
<dbReference type="GO" id="GO:0000155">
    <property type="term" value="F:phosphorelay sensor kinase activity"/>
    <property type="evidence" value="ECO:0007669"/>
    <property type="project" value="InterPro"/>
</dbReference>
<dbReference type="SMART" id="SM00388">
    <property type="entry name" value="HisKA"/>
    <property type="match status" value="1"/>
</dbReference>
<dbReference type="InterPro" id="IPR036890">
    <property type="entry name" value="HATPase_C_sf"/>
</dbReference>
<dbReference type="SUPFAM" id="SSF55785">
    <property type="entry name" value="PYP-like sensor domain (PAS domain)"/>
    <property type="match status" value="3"/>
</dbReference>
<evidence type="ECO:0000256" key="1">
    <source>
        <dbReference type="ARBA" id="ARBA00000085"/>
    </source>
</evidence>
<dbReference type="Gene3D" id="3.30.565.10">
    <property type="entry name" value="Histidine kinase-like ATPase, C-terminal domain"/>
    <property type="match status" value="1"/>
</dbReference>
<sequence length="933" mass="103426">MPNADELTTTVRIDVLLEALPDPAFVCDNETPRFIAVNQRAIDKYGYSRAEFLKMNLANLSTPEDAVRLKKRLEDSGDDAKVQERCVHHHANGDMINVDLSLCIIEQEGKQLMLVVARDASLKPGAGSQIRLLETSLERLSNIVIITEAGDIESPAPRIVYVNDAFVRRTGYSREEVIGDSPRFMQGVNTQRKELDRIRNALKEKRPVRAELINYTKSGEEFWVELDISPIANSSGKVTHFVSVERDITGRVSVMQELAESKARFRAVAEAMSDIVWDWDLKNDTIWWSKSYTTVFGYTLMEPDSDPETSWLKRIHPNDRQRISESITFAIENNKRHWQETYRFVHNDGHEVPVAQRGSVILDENNNPVRFVGGLVVLNEQDKTTPRLQQIATRMTRQVELVQMLASSSQESEKDLLMLITAAAQSLLDADGAVLGIIQGDNLSYVAAQGIGVSRRDTVVPITDERSSPAIDKGNTIICDDVETEDRWDVQSWRDAGVQSAIISILQGADQPVAVLEVLSKTKGTFSEEDVRSMELFAQSASAILQRRQLEMRLRDAQRLQSLGQLTGGIAHDFNNLLTVILGNADSLSAKFADDPEISQISNLTKAAAERGAALTSRLLAFARQQPLDPKSTDLNKLVSGMDDLLRRTLGSNIEVEFIRGAGLWNALIDPVQLESALLNLSINARDAMPDGGKLIIELANAHLSEDYANKEEEVLPGQYVMVAVSDMGTGMSPETMSRVFDPFFTTKAPGKGSGLGLSMVFGFIKQSRGHIKVYSEVGEGTTVRLYMPRATPYAATESAFSSEPEIRSHVKILLVEDDDLVRGHILSQLRTLGYTVVEARNGREAIEAVRQISDIDLLFTDIVMPGGMSGKEVAAEVHKLRPAIRVLFTSGYTQNAIVHGGRLDPGVNFISKPFRQVDLERKINQILSDDSG</sequence>
<evidence type="ECO:0000259" key="9">
    <source>
        <dbReference type="PROSITE" id="PS50112"/>
    </source>
</evidence>
<dbReference type="InterPro" id="IPR003594">
    <property type="entry name" value="HATPase_dom"/>
</dbReference>
<dbReference type="SUPFAM" id="SSF55874">
    <property type="entry name" value="ATPase domain of HSP90 chaperone/DNA topoisomerase II/histidine kinase"/>
    <property type="match status" value="1"/>
</dbReference>
<comment type="caution">
    <text evidence="11">The sequence shown here is derived from an EMBL/GenBank/DDBJ whole genome shotgun (WGS) entry which is preliminary data.</text>
</comment>
<dbReference type="PROSITE" id="PS50112">
    <property type="entry name" value="PAS"/>
    <property type="match status" value="3"/>
</dbReference>
<feature type="modified residue" description="4-aspartylphosphate" evidence="6">
    <location>
        <position position="862"/>
    </location>
</feature>
<dbReference type="Pfam" id="PF08447">
    <property type="entry name" value="PAS_3"/>
    <property type="match status" value="1"/>
</dbReference>
<dbReference type="InterPro" id="IPR000700">
    <property type="entry name" value="PAS-assoc_C"/>
</dbReference>
<dbReference type="RefSeq" id="WP_104831269.1">
    <property type="nucleotide sequence ID" value="NZ_PJCH01000015.1"/>
</dbReference>
<feature type="domain" description="Response regulatory" evidence="8">
    <location>
        <begin position="812"/>
        <end position="928"/>
    </location>
</feature>
<evidence type="ECO:0000256" key="2">
    <source>
        <dbReference type="ARBA" id="ARBA00012438"/>
    </source>
</evidence>
<dbReference type="PROSITE" id="PS50110">
    <property type="entry name" value="RESPONSE_REGULATORY"/>
    <property type="match status" value="1"/>
</dbReference>
<dbReference type="InterPro" id="IPR003018">
    <property type="entry name" value="GAF"/>
</dbReference>
<dbReference type="InterPro" id="IPR013655">
    <property type="entry name" value="PAS_fold_3"/>
</dbReference>
<dbReference type="SUPFAM" id="SSF55781">
    <property type="entry name" value="GAF domain-like"/>
    <property type="match status" value="1"/>
</dbReference>
<dbReference type="SUPFAM" id="SSF52172">
    <property type="entry name" value="CheY-like"/>
    <property type="match status" value="1"/>
</dbReference>
<keyword evidence="4" id="KW-0808">Transferase</keyword>
<dbReference type="PROSITE" id="PS50109">
    <property type="entry name" value="HIS_KIN"/>
    <property type="match status" value="1"/>
</dbReference>
<dbReference type="InterPro" id="IPR011006">
    <property type="entry name" value="CheY-like_superfamily"/>
</dbReference>
<dbReference type="PANTHER" id="PTHR43065:SF49">
    <property type="entry name" value="HISTIDINE KINASE"/>
    <property type="match status" value="1"/>
</dbReference>
<dbReference type="OrthoDB" id="9796100at2"/>
<dbReference type="SMART" id="SM00086">
    <property type="entry name" value="PAC"/>
    <property type="match status" value="2"/>
</dbReference>
<dbReference type="CDD" id="cd00130">
    <property type="entry name" value="PAS"/>
    <property type="match status" value="3"/>
</dbReference>
<dbReference type="Gene3D" id="1.10.287.130">
    <property type="match status" value="1"/>
</dbReference>
<dbReference type="Pfam" id="PF00512">
    <property type="entry name" value="HisKA"/>
    <property type="match status" value="1"/>
</dbReference>
<keyword evidence="3 6" id="KW-0597">Phosphoprotein</keyword>
<reference evidence="11 12" key="1">
    <citation type="submission" date="2017-12" db="EMBL/GenBank/DDBJ databases">
        <authorList>
            <person name="Hurst M.R.H."/>
        </authorList>
    </citation>
    <scope>NUCLEOTIDE SEQUENCE [LARGE SCALE GENOMIC DNA]</scope>
    <source>
        <strain evidence="11 12">SY-3-19</strain>
    </source>
</reference>
<protein>
    <recommendedName>
        <fullName evidence="2">histidine kinase</fullName>
        <ecNumber evidence="2">2.7.13.3</ecNumber>
    </recommendedName>
</protein>
<feature type="domain" description="PAS" evidence="9">
    <location>
        <begin position="129"/>
        <end position="181"/>
    </location>
</feature>
<evidence type="ECO:0000256" key="4">
    <source>
        <dbReference type="ARBA" id="ARBA00022679"/>
    </source>
</evidence>
<dbReference type="InterPro" id="IPR029016">
    <property type="entry name" value="GAF-like_dom_sf"/>
</dbReference>
<evidence type="ECO:0000259" key="7">
    <source>
        <dbReference type="PROSITE" id="PS50109"/>
    </source>
</evidence>
<dbReference type="Gene3D" id="3.30.450.40">
    <property type="match status" value="1"/>
</dbReference>
<dbReference type="CDD" id="cd00082">
    <property type="entry name" value="HisKA"/>
    <property type="match status" value="1"/>
</dbReference>
<dbReference type="SMART" id="SM00387">
    <property type="entry name" value="HATPase_c"/>
    <property type="match status" value="1"/>
</dbReference>
<evidence type="ECO:0000256" key="6">
    <source>
        <dbReference type="PROSITE-ProRule" id="PRU00169"/>
    </source>
</evidence>
<evidence type="ECO:0000256" key="3">
    <source>
        <dbReference type="ARBA" id="ARBA00022553"/>
    </source>
</evidence>
<evidence type="ECO:0000313" key="11">
    <source>
        <dbReference type="EMBL" id="PQA86057.1"/>
    </source>
</evidence>
<dbReference type="SMART" id="SM00448">
    <property type="entry name" value="REC"/>
    <property type="match status" value="1"/>
</dbReference>
<comment type="catalytic activity">
    <reaction evidence="1">
        <text>ATP + protein L-histidine = ADP + protein N-phospho-L-histidine.</text>
        <dbReference type="EC" id="2.7.13.3"/>
    </reaction>
</comment>
<proteinExistence type="predicted"/>
<keyword evidence="12" id="KW-1185">Reference proteome</keyword>
<feature type="domain" description="PAS" evidence="9">
    <location>
        <begin position="9"/>
        <end position="80"/>
    </location>
</feature>
<evidence type="ECO:0000259" key="10">
    <source>
        <dbReference type="PROSITE" id="PS50113"/>
    </source>
</evidence>
<gene>
    <name evidence="11" type="ORF">CW354_16920</name>
</gene>
<dbReference type="EMBL" id="PJCH01000015">
    <property type="protein sequence ID" value="PQA86057.1"/>
    <property type="molecule type" value="Genomic_DNA"/>
</dbReference>
<feature type="domain" description="Histidine kinase" evidence="7">
    <location>
        <begin position="569"/>
        <end position="792"/>
    </location>
</feature>
<dbReference type="Gene3D" id="3.40.50.2300">
    <property type="match status" value="1"/>
</dbReference>
<dbReference type="PROSITE" id="PS50113">
    <property type="entry name" value="PAC"/>
    <property type="match status" value="1"/>
</dbReference>